<comment type="function">
    <text evidence="5">Catalyzes the NADPH-dependent reduction of 7-cyano-7-deazaguanine (preQ0) to 7-aminomethyl-7-deazaguanine (preQ1).</text>
</comment>
<dbReference type="InterPro" id="IPR050084">
    <property type="entry name" value="NADPH_dep_7-cyano-7-deazaG_red"/>
</dbReference>
<keyword evidence="4 5" id="KW-0560">Oxidoreductase</keyword>
<organism evidence="6">
    <name type="scientific">uncultured Bacteroidota bacterium</name>
    <dbReference type="NCBI Taxonomy" id="152509"/>
    <lineage>
        <taxon>Bacteria</taxon>
        <taxon>Pseudomonadati</taxon>
        <taxon>Bacteroidota</taxon>
        <taxon>environmental samples</taxon>
    </lineage>
</organism>
<evidence type="ECO:0000256" key="4">
    <source>
        <dbReference type="ARBA" id="ARBA00023002"/>
    </source>
</evidence>
<dbReference type="NCBIfam" id="TIGR03139">
    <property type="entry name" value="QueF-II"/>
    <property type="match status" value="1"/>
</dbReference>
<dbReference type="AlphaFoldDB" id="H5SNT7"/>
<comment type="subcellular location">
    <subcellularLocation>
        <location evidence="5">Cytoplasm</location>
    </subcellularLocation>
</comment>
<reference evidence="6" key="2">
    <citation type="journal article" date="2012" name="PLoS ONE">
        <title>A Deeply Branching Thermophilic Bacterium with an Ancient Acetyl-CoA Pathway Dominates a Subsurface Ecosystem.</title>
        <authorList>
            <person name="Takami H."/>
            <person name="Noguchi H."/>
            <person name="Takaki Y."/>
            <person name="Uchiyama I."/>
            <person name="Toyoda A."/>
            <person name="Nishi S."/>
            <person name="Chee G.-J."/>
            <person name="Arai W."/>
            <person name="Nunoura T."/>
            <person name="Itoh T."/>
            <person name="Hattori M."/>
            <person name="Takai K."/>
        </authorList>
    </citation>
    <scope>NUCLEOTIDE SEQUENCE</scope>
</reference>
<evidence type="ECO:0000313" key="6">
    <source>
        <dbReference type="EMBL" id="BAL57823.1"/>
    </source>
</evidence>
<dbReference type="UniPathway" id="UPA00392"/>
<evidence type="ECO:0000256" key="5">
    <source>
        <dbReference type="HAMAP-Rule" id="MF_00818"/>
    </source>
</evidence>
<evidence type="ECO:0000256" key="3">
    <source>
        <dbReference type="ARBA" id="ARBA00022857"/>
    </source>
</evidence>
<keyword evidence="2 5" id="KW-0671">Queuosine biosynthesis</keyword>
<dbReference type="PANTHER" id="PTHR34354">
    <property type="entry name" value="NADPH-DEPENDENT 7-CYANO-7-DEAZAGUANINE REDUCTASE"/>
    <property type="match status" value="1"/>
</dbReference>
<reference evidence="6" key="1">
    <citation type="journal article" date="2005" name="Environ. Microbiol.">
        <title>Genetic and functional properties of uncultivated thermophilic crenarchaeotes from a subsurface gold mine as revealed by analysis of genome fragments.</title>
        <authorList>
            <person name="Nunoura T."/>
            <person name="Hirayama H."/>
            <person name="Takami H."/>
            <person name="Oida H."/>
            <person name="Nishi S."/>
            <person name="Shimamura S."/>
            <person name="Suzuki Y."/>
            <person name="Inagaki F."/>
            <person name="Takai K."/>
            <person name="Nealson K.H."/>
            <person name="Horikoshi K."/>
        </authorList>
    </citation>
    <scope>NUCLEOTIDE SEQUENCE</scope>
</reference>
<dbReference type="GO" id="GO:0033739">
    <property type="term" value="F:preQ1 synthase activity"/>
    <property type="evidence" value="ECO:0007669"/>
    <property type="project" value="UniProtKB-UniRule"/>
</dbReference>
<feature type="active site" description="Thioimide intermediate" evidence="5">
    <location>
        <position position="57"/>
    </location>
</feature>
<protein>
    <recommendedName>
        <fullName evidence="5">NADPH-dependent 7-cyano-7-deazaguanine reductase</fullName>
        <ecNumber evidence="5">1.7.1.13</ecNumber>
    </recommendedName>
    <alternativeName>
        <fullName evidence="5">7-cyano-7-carbaguanine reductase</fullName>
    </alternativeName>
    <alternativeName>
        <fullName evidence="5">NADPH-dependent nitrile oxidoreductase</fullName>
    </alternativeName>
    <alternativeName>
        <fullName evidence="5">PreQ(0) reductase</fullName>
    </alternativeName>
</protein>
<feature type="binding site" evidence="5">
    <location>
        <begin position="79"/>
        <end position="81"/>
    </location>
    <ligand>
        <name>substrate</name>
    </ligand>
</feature>
<dbReference type="GO" id="GO:0008616">
    <property type="term" value="P:tRNA queuosine(34) biosynthetic process"/>
    <property type="evidence" value="ECO:0007669"/>
    <property type="project" value="UniProtKB-UniRule"/>
</dbReference>
<name>H5SNT7_9BACT</name>
<evidence type="ECO:0000256" key="2">
    <source>
        <dbReference type="ARBA" id="ARBA00022785"/>
    </source>
</evidence>
<dbReference type="Pfam" id="PF14489">
    <property type="entry name" value="QueF"/>
    <property type="match status" value="1"/>
</dbReference>
<comment type="catalytic activity">
    <reaction evidence="5">
        <text>7-aminomethyl-7-carbaguanine + 2 NADP(+) = 7-cyano-7-carbaguanine + 2 NADPH + 3 H(+)</text>
        <dbReference type="Rhea" id="RHEA:13409"/>
        <dbReference type="ChEBI" id="CHEBI:15378"/>
        <dbReference type="ChEBI" id="CHEBI:45075"/>
        <dbReference type="ChEBI" id="CHEBI:57783"/>
        <dbReference type="ChEBI" id="CHEBI:58349"/>
        <dbReference type="ChEBI" id="CHEBI:58703"/>
        <dbReference type="EC" id="1.7.1.13"/>
    </reaction>
</comment>
<comment type="similarity">
    <text evidence="5">Belongs to the GTP cyclohydrolase I family. QueF type 1 subfamily.</text>
</comment>
<evidence type="ECO:0000256" key="1">
    <source>
        <dbReference type="ARBA" id="ARBA00022490"/>
    </source>
</evidence>
<proteinExistence type="inferred from homology"/>
<accession>H5SNT7</accession>
<gene>
    <name evidence="5" type="primary">queF</name>
    <name evidence="6" type="ORF">HGMM_F52E02C06</name>
</gene>
<keyword evidence="1 5" id="KW-0963">Cytoplasm</keyword>
<dbReference type="Gene3D" id="3.30.1130.10">
    <property type="match status" value="1"/>
</dbReference>
<dbReference type="GO" id="GO:0005737">
    <property type="term" value="C:cytoplasm"/>
    <property type="evidence" value="ECO:0007669"/>
    <property type="project" value="UniProtKB-SubCell"/>
</dbReference>
<dbReference type="InterPro" id="IPR016856">
    <property type="entry name" value="QueF_type1"/>
</dbReference>
<dbReference type="PANTHER" id="PTHR34354:SF1">
    <property type="entry name" value="NADPH-DEPENDENT 7-CYANO-7-DEAZAGUANINE REDUCTASE"/>
    <property type="match status" value="1"/>
</dbReference>
<feature type="binding site" evidence="5">
    <location>
        <begin position="98"/>
        <end position="99"/>
    </location>
    <ligand>
        <name>substrate</name>
    </ligand>
</feature>
<keyword evidence="3 5" id="KW-0521">NADP</keyword>
<dbReference type="InterPro" id="IPR029500">
    <property type="entry name" value="QueF"/>
</dbReference>
<comment type="pathway">
    <text evidence="5">tRNA modification; tRNA-queuosine biosynthesis.</text>
</comment>
<dbReference type="InterPro" id="IPR043133">
    <property type="entry name" value="GTP-CH-I_C/QueF"/>
</dbReference>
<sequence>MYKPLGVSYLWAMPIRIADTRAEVRKPERRSILQTFPFQTEVPQVIHLHTEEFSAVCPGTGLPDIGTLDLWYIPKDRCIELKSLKLYLFSYRNEEIFQEPVADLIFEDLWAVLEPRYMRLSLRYNIRGGILTTVHLARGELVELPPEVRELLP</sequence>
<dbReference type="HAMAP" id="MF_00818">
    <property type="entry name" value="QueF_type1"/>
    <property type="match status" value="1"/>
</dbReference>
<dbReference type="SUPFAM" id="SSF55620">
    <property type="entry name" value="Tetrahydrobiopterin biosynthesis enzymes-like"/>
    <property type="match status" value="1"/>
</dbReference>
<feature type="active site" description="Proton donor" evidence="5">
    <location>
        <position position="64"/>
    </location>
</feature>
<dbReference type="EMBL" id="AP011785">
    <property type="protein sequence ID" value="BAL57823.1"/>
    <property type="molecule type" value="Genomic_DNA"/>
</dbReference>
<dbReference type="EC" id="1.7.1.13" evidence="5"/>